<dbReference type="AlphaFoldDB" id="A0A7K1Y006"/>
<accession>A0A7K1Y006</accession>
<organism evidence="1 2">
    <name type="scientific">Hufsiella ginkgonis</name>
    <dbReference type="NCBI Taxonomy" id="2695274"/>
    <lineage>
        <taxon>Bacteria</taxon>
        <taxon>Pseudomonadati</taxon>
        <taxon>Bacteroidota</taxon>
        <taxon>Sphingobacteriia</taxon>
        <taxon>Sphingobacteriales</taxon>
        <taxon>Sphingobacteriaceae</taxon>
        <taxon>Hufsiella</taxon>
    </lineage>
</organism>
<dbReference type="PANTHER" id="PTHR12277">
    <property type="entry name" value="ALPHA/BETA HYDROLASE DOMAIN-CONTAINING PROTEIN"/>
    <property type="match status" value="1"/>
</dbReference>
<protein>
    <recommendedName>
        <fullName evidence="3">Alpha/beta fold hydrolase</fullName>
    </recommendedName>
</protein>
<dbReference type="Proteomes" id="UP000451233">
    <property type="component" value="Unassembled WGS sequence"/>
</dbReference>
<dbReference type="Gene3D" id="3.40.50.1820">
    <property type="entry name" value="alpha/beta hydrolase"/>
    <property type="match status" value="1"/>
</dbReference>
<dbReference type="InterPro" id="IPR029058">
    <property type="entry name" value="AB_hydrolase_fold"/>
</dbReference>
<proteinExistence type="predicted"/>
<dbReference type="SUPFAM" id="SSF53474">
    <property type="entry name" value="alpha/beta-Hydrolases"/>
    <property type="match status" value="1"/>
</dbReference>
<evidence type="ECO:0008006" key="3">
    <source>
        <dbReference type="Google" id="ProtNLM"/>
    </source>
</evidence>
<gene>
    <name evidence="1" type="ORF">GS398_14965</name>
</gene>
<reference evidence="1 2" key="1">
    <citation type="submission" date="2019-11" db="EMBL/GenBank/DDBJ databases">
        <title>Pedobacter sp. HMF7056 Genome sequencing and assembly.</title>
        <authorList>
            <person name="Kang H."/>
            <person name="Kim H."/>
            <person name="Joh K."/>
        </authorList>
    </citation>
    <scope>NUCLEOTIDE SEQUENCE [LARGE SCALE GENOMIC DNA]</scope>
    <source>
        <strain evidence="1 2">HMF7056</strain>
    </source>
</reference>
<keyword evidence="2" id="KW-1185">Reference proteome</keyword>
<dbReference type="EMBL" id="WVHS01000003">
    <property type="protein sequence ID" value="MXV16601.1"/>
    <property type="molecule type" value="Genomic_DNA"/>
</dbReference>
<name>A0A7K1Y006_9SPHI</name>
<comment type="caution">
    <text evidence="1">The sequence shown here is derived from an EMBL/GenBank/DDBJ whole genome shotgun (WGS) entry which is preliminary data.</text>
</comment>
<evidence type="ECO:0000313" key="2">
    <source>
        <dbReference type="Proteomes" id="UP000451233"/>
    </source>
</evidence>
<evidence type="ECO:0000313" key="1">
    <source>
        <dbReference type="EMBL" id="MXV16601.1"/>
    </source>
</evidence>
<sequence length="304" mass="34340">MRSVNIKVILLLFSTALLFCCKGGKSKNPRKITADDKYLYQDIARDTLFPATIEEITYTSGGARIYGFGYLANGEGPHATIILVHANPGNERNLDLAQNLRRAGVNVFYFDYRGSWGSEGTYTYANCIEDTRSVVGFVTNPDNALRLRVDIGNIFLVGHNLGAGIGMIEGLNDPRVRGVAAVSLVNPYTTFRGENAELNFSDMNEYFETLGMLKMDSKTFLLDIVAKLPEYNIEKMVSDATKPVLVIDEQHNNEFLKKYTSKKNVEYEFWDTDLEFSDKRIALTRRLKEWLDKNKGMGKRVKKP</sequence>
<dbReference type="RefSeq" id="WP_160907582.1">
    <property type="nucleotide sequence ID" value="NZ_WVHS01000003.1"/>
</dbReference>